<comment type="catalytic activity">
    <reaction evidence="3">
        <text>3'-dephospho-CoA + ATP = ADP + CoA + H(+)</text>
        <dbReference type="Rhea" id="RHEA:18245"/>
        <dbReference type="ChEBI" id="CHEBI:15378"/>
        <dbReference type="ChEBI" id="CHEBI:30616"/>
        <dbReference type="ChEBI" id="CHEBI:57287"/>
        <dbReference type="ChEBI" id="CHEBI:57328"/>
        <dbReference type="ChEBI" id="CHEBI:456216"/>
        <dbReference type="EC" id="2.7.1.24"/>
    </reaction>
</comment>
<dbReference type="GO" id="GO:0004140">
    <property type="term" value="F:dephospho-CoA kinase activity"/>
    <property type="evidence" value="ECO:0007669"/>
    <property type="project" value="UniProtKB-UniRule"/>
</dbReference>
<dbReference type="EMBL" id="VBOW01000039">
    <property type="protein sequence ID" value="TMQ58197.1"/>
    <property type="molecule type" value="Genomic_DNA"/>
</dbReference>
<keyword evidence="3" id="KW-0173">Coenzyme A biosynthesis</keyword>
<evidence type="ECO:0000256" key="2">
    <source>
        <dbReference type="ARBA" id="ARBA00022840"/>
    </source>
</evidence>
<keyword evidence="3 5" id="KW-0808">Transferase</keyword>
<dbReference type="PANTHER" id="PTHR10695">
    <property type="entry name" value="DEPHOSPHO-COA KINASE-RELATED"/>
    <property type="match status" value="1"/>
</dbReference>
<keyword evidence="3" id="KW-0963">Cytoplasm</keyword>
<comment type="subcellular location">
    <subcellularLocation>
        <location evidence="3">Cytoplasm</location>
    </subcellularLocation>
</comment>
<comment type="caution">
    <text evidence="5">The sequence shown here is derived from an EMBL/GenBank/DDBJ whole genome shotgun (WGS) entry which is preliminary data.</text>
</comment>
<comment type="pathway">
    <text evidence="3">Cofactor biosynthesis; coenzyme A biosynthesis; CoA from (R)-pantothenate: step 5/5.</text>
</comment>
<accession>A0A538T3I9</accession>
<dbReference type="GO" id="GO:0005737">
    <property type="term" value="C:cytoplasm"/>
    <property type="evidence" value="ECO:0007669"/>
    <property type="project" value="UniProtKB-SubCell"/>
</dbReference>
<dbReference type="Gene3D" id="3.40.50.300">
    <property type="entry name" value="P-loop containing nucleotide triphosphate hydrolases"/>
    <property type="match status" value="1"/>
</dbReference>
<dbReference type="CDD" id="cd02022">
    <property type="entry name" value="DPCK"/>
    <property type="match status" value="1"/>
</dbReference>
<dbReference type="PROSITE" id="PS51219">
    <property type="entry name" value="DPCK"/>
    <property type="match status" value="1"/>
</dbReference>
<keyword evidence="3 5" id="KW-0418">Kinase</keyword>
<dbReference type="InterPro" id="IPR001977">
    <property type="entry name" value="Depp_CoAkinase"/>
</dbReference>
<dbReference type="HAMAP" id="MF_00376">
    <property type="entry name" value="Dephospho_CoA_kinase"/>
    <property type="match status" value="1"/>
</dbReference>
<evidence type="ECO:0000256" key="4">
    <source>
        <dbReference type="NCBIfam" id="TIGR00152"/>
    </source>
</evidence>
<keyword evidence="2 3" id="KW-0067">ATP-binding</keyword>
<organism evidence="5 6">
    <name type="scientific">Eiseniibacteriota bacterium</name>
    <dbReference type="NCBI Taxonomy" id="2212470"/>
    <lineage>
        <taxon>Bacteria</taxon>
        <taxon>Candidatus Eiseniibacteriota</taxon>
    </lineage>
</organism>
<comment type="function">
    <text evidence="3">Catalyzes the phosphorylation of the 3'-hydroxyl group of dephosphocoenzyme A to form coenzyme A.</text>
</comment>
<dbReference type="PANTHER" id="PTHR10695:SF46">
    <property type="entry name" value="BIFUNCTIONAL COENZYME A SYNTHASE-RELATED"/>
    <property type="match status" value="1"/>
</dbReference>
<dbReference type="InterPro" id="IPR027417">
    <property type="entry name" value="P-loop_NTPase"/>
</dbReference>
<dbReference type="NCBIfam" id="TIGR00152">
    <property type="entry name" value="dephospho-CoA kinase"/>
    <property type="match status" value="1"/>
</dbReference>
<feature type="binding site" evidence="3">
    <location>
        <begin position="11"/>
        <end position="16"/>
    </location>
    <ligand>
        <name>ATP</name>
        <dbReference type="ChEBI" id="CHEBI:30616"/>
    </ligand>
</feature>
<dbReference type="UniPathway" id="UPA00241">
    <property type="reaction ID" value="UER00356"/>
</dbReference>
<gene>
    <name evidence="3 5" type="primary">coaE</name>
    <name evidence="5" type="ORF">E6K76_08465</name>
</gene>
<dbReference type="EC" id="2.7.1.24" evidence="3 4"/>
<keyword evidence="1 3" id="KW-0547">Nucleotide-binding</keyword>
<dbReference type="SUPFAM" id="SSF52540">
    <property type="entry name" value="P-loop containing nucleoside triphosphate hydrolases"/>
    <property type="match status" value="1"/>
</dbReference>
<proteinExistence type="inferred from homology"/>
<dbReference type="AlphaFoldDB" id="A0A538T3I9"/>
<dbReference type="Pfam" id="PF01121">
    <property type="entry name" value="CoaE"/>
    <property type="match status" value="1"/>
</dbReference>
<dbReference type="Proteomes" id="UP000316852">
    <property type="component" value="Unassembled WGS sequence"/>
</dbReference>
<reference evidence="5 6" key="1">
    <citation type="journal article" date="2019" name="Nat. Microbiol.">
        <title>Mediterranean grassland soil C-N compound turnover is dependent on rainfall and depth, and is mediated by genomically divergent microorganisms.</title>
        <authorList>
            <person name="Diamond S."/>
            <person name="Andeer P.F."/>
            <person name="Li Z."/>
            <person name="Crits-Christoph A."/>
            <person name="Burstein D."/>
            <person name="Anantharaman K."/>
            <person name="Lane K.R."/>
            <person name="Thomas B.C."/>
            <person name="Pan C."/>
            <person name="Northen T.R."/>
            <person name="Banfield J.F."/>
        </authorList>
    </citation>
    <scope>NUCLEOTIDE SEQUENCE [LARGE SCALE GENOMIC DNA]</scope>
    <source>
        <strain evidence="5">WS_6</strain>
    </source>
</reference>
<dbReference type="GO" id="GO:0015937">
    <property type="term" value="P:coenzyme A biosynthetic process"/>
    <property type="evidence" value="ECO:0007669"/>
    <property type="project" value="UniProtKB-UniRule"/>
</dbReference>
<dbReference type="GO" id="GO:0005524">
    <property type="term" value="F:ATP binding"/>
    <property type="evidence" value="ECO:0007669"/>
    <property type="project" value="UniProtKB-UniRule"/>
</dbReference>
<evidence type="ECO:0000256" key="3">
    <source>
        <dbReference type="HAMAP-Rule" id="MF_00376"/>
    </source>
</evidence>
<evidence type="ECO:0000313" key="5">
    <source>
        <dbReference type="EMBL" id="TMQ58197.1"/>
    </source>
</evidence>
<protein>
    <recommendedName>
        <fullName evidence="3 4">Dephospho-CoA kinase</fullName>
        <ecNumber evidence="3 4">2.7.1.24</ecNumber>
    </recommendedName>
    <alternativeName>
        <fullName evidence="3">Dephosphocoenzyme A kinase</fullName>
    </alternativeName>
</protein>
<evidence type="ECO:0000256" key="1">
    <source>
        <dbReference type="ARBA" id="ARBA00022741"/>
    </source>
</evidence>
<comment type="similarity">
    <text evidence="3">Belongs to the CoaE family.</text>
</comment>
<evidence type="ECO:0000313" key="6">
    <source>
        <dbReference type="Proteomes" id="UP000316852"/>
    </source>
</evidence>
<sequence length="202" mass="22165">MLRIGVTGLMASGKTDVARRFREMGARLVEGDALGWEVLREPAVRDRIRARFGPSVLAPDGSVDRRSLGRLVFRDEAALSGLNGAVQPVLERRVREALETAKGEGVLVLDAALLGVWGLEPELDGVVFVSAPVEIRVARLSGSKGFTKEEARERIEGQKLPPVRGARRLWHIENTGTRADLLKRADEIWGEIERLRTEPGSG</sequence>
<name>A0A538T3I9_UNCEI</name>